<keyword evidence="1" id="KW-0808">Transferase</keyword>
<dbReference type="Proteomes" id="UP001575181">
    <property type="component" value="Unassembled WGS sequence"/>
</dbReference>
<dbReference type="SUPFAM" id="SSF52540">
    <property type="entry name" value="P-loop containing nucleoside triphosphate hydrolases"/>
    <property type="match status" value="1"/>
</dbReference>
<dbReference type="EC" id="2.8.2.-" evidence="1"/>
<evidence type="ECO:0000313" key="2">
    <source>
        <dbReference type="Proteomes" id="UP001575181"/>
    </source>
</evidence>
<dbReference type="Pfam" id="PF13469">
    <property type="entry name" value="Sulfotransfer_3"/>
    <property type="match status" value="1"/>
</dbReference>
<gene>
    <name evidence="1" type="ORF">ACERLL_09855</name>
</gene>
<comment type="caution">
    <text evidence="1">The sequence shown here is derived from an EMBL/GenBank/DDBJ whole genome shotgun (WGS) entry which is preliminary data.</text>
</comment>
<sequence>MGKHEGEKTGFHVDTWVHVLSGWISRHPGLWTRLGNLETRLLADPLAGVAVQQPVYIAGLARAGSTLLLELLNAHPEVATHRYRDFPFLFTPYMWNRFLDRVPRREGPPTERTHGDGIRITPESPEAFEEMLWMAFFPDLHAPSNSNVLNQETSRPEFERFYRDHIRKLLLVRDGSRYVSKGNYNATRLEYLQKLYGDARFLIPVRDPVWHIASLMKQQRLFCAGQRGNPRALAHLQRVGHFEFGEDRRPVNAGDSSAVEAIRALWAQGAEVEGWARYWAHIHSFLADRLESSPQLAEAALIVRYEELCDAPDQQLQTILEHCRLSQPDAVLDLARRRVRFPTYYEPSFSPEELETIRQWTEPTAHRLGLSLQQRVPA</sequence>
<keyword evidence="2" id="KW-1185">Reference proteome</keyword>
<dbReference type="RefSeq" id="WP_373655913.1">
    <property type="nucleotide sequence ID" value="NZ_JBGUAW010000006.1"/>
</dbReference>
<proteinExistence type="predicted"/>
<evidence type="ECO:0000313" key="1">
    <source>
        <dbReference type="EMBL" id="MFA9461127.1"/>
    </source>
</evidence>
<dbReference type="GO" id="GO:0016740">
    <property type="term" value="F:transferase activity"/>
    <property type="evidence" value="ECO:0007669"/>
    <property type="project" value="UniProtKB-KW"/>
</dbReference>
<accession>A0ABV4TV14</accession>
<name>A0ABV4TV14_9GAMM</name>
<dbReference type="EMBL" id="JBGUAW010000006">
    <property type="protein sequence ID" value="MFA9461127.1"/>
    <property type="molecule type" value="Genomic_DNA"/>
</dbReference>
<dbReference type="InterPro" id="IPR027417">
    <property type="entry name" value="P-loop_NTPase"/>
</dbReference>
<reference evidence="1 2" key="1">
    <citation type="submission" date="2024-08" db="EMBL/GenBank/DDBJ databases">
        <title>Whole-genome sequencing of halo(alkali)philic microorganisms from hypersaline lakes.</title>
        <authorList>
            <person name="Sorokin D.Y."/>
            <person name="Merkel A.Y."/>
            <person name="Messina E."/>
            <person name="Yakimov M."/>
        </authorList>
    </citation>
    <scope>NUCLEOTIDE SEQUENCE [LARGE SCALE GENOMIC DNA]</scope>
    <source>
        <strain evidence="1 2">Cl-TMA</strain>
    </source>
</reference>
<protein>
    <submittedName>
        <fullName evidence="1">Sulfotransferase</fullName>
        <ecNumber evidence="1">2.8.2.-</ecNumber>
    </submittedName>
</protein>
<dbReference type="Gene3D" id="3.40.50.300">
    <property type="entry name" value="P-loop containing nucleotide triphosphate hydrolases"/>
    <property type="match status" value="1"/>
</dbReference>
<organism evidence="1 2">
    <name type="scientific">Thiohalorhabdus methylotrophus</name>
    <dbReference type="NCBI Taxonomy" id="3242694"/>
    <lineage>
        <taxon>Bacteria</taxon>
        <taxon>Pseudomonadati</taxon>
        <taxon>Pseudomonadota</taxon>
        <taxon>Gammaproteobacteria</taxon>
        <taxon>Thiohalorhabdales</taxon>
        <taxon>Thiohalorhabdaceae</taxon>
        <taxon>Thiohalorhabdus</taxon>
    </lineage>
</organism>